<evidence type="ECO:0000313" key="2">
    <source>
        <dbReference type="Proteomes" id="UP000297814"/>
    </source>
</evidence>
<evidence type="ECO:0000313" key="1">
    <source>
        <dbReference type="EMBL" id="TGO42426.1"/>
    </source>
</evidence>
<accession>A0A4Z1GZX7</accession>
<gene>
    <name evidence="1" type="ORF">BHYA_0008g00160</name>
</gene>
<dbReference type="Proteomes" id="UP000297814">
    <property type="component" value="Unassembled WGS sequence"/>
</dbReference>
<name>A0A4Z1GZX7_9HELO</name>
<protein>
    <submittedName>
        <fullName evidence="1">Uncharacterized protein</fullName>
    </submittedName>
</protein>
<dbReference type="EMBL" id="PQXK01000008">
    <property type="protein sequence ID" value="TGO42426.1"/>
    <property type="molecule type" value="Genomic_DNA"/>
</dbReference>
<comment type="caution">
    <text evidence="1">The sequence shown here is derived from an EMBL/GenBank/DDBJ whole genome shotgun (WGS) entry which is preliminary data.</text>
</comment>
<keyword evidence="2" id="KW-1185">Reference proteome</keyword>
<organism evidence="1 2">
    <name type="scientific">Botrytis hyacinthi</name>
    <dbReference type="NCBI Taxonomy" id="278943"/>
    <lineage>
        <taxon>Eukaryota</taxon>
        <taxon>Fungi</taxon>
        <taxon>Dikarya</taxon>
        <taxon>Ascomycota</taxon>
        <taxon>Pezizomycotina</taxon>
        <taxon>Leotiomycetes</taxon>
        <taxon>Helotiales</taxon>
        <taxon>Sclerotiniaceae</taxon>
        <taxon>Botrytis</taxon>
    </lineage>
</organism>
<sequence>MYSRSQCMIRNTKRIKPVKNVRKRKTAREKAAREAKPIPPVKVQSVRLSSPHPANYLRLNKTQLHRLPVKIHKLRDASTQGTPPPKFLKSTVISPATSKLKPISPIRTADPHRSVKIMAPPPPAICTTRATMLRQDHQLRIQYNTLNQDLLLKAVVSHCVLRARKNEKVMLPSSNDEADLETVHQTLSRSQGFIVSA</sequence>
<proteinExistence type="predicted"/>
<reference evidence="1 2" key="1">
    <citation type="submission" date="2017-12" db="EMBL/GenBank/DDBJ databases">
        <title>Comparative genomics of Botrytis spp.</title>
        <authorList>
            <person name="Valero-Jimenez C.A."/>
            <person name="Tapia P."/>
            <person name="Veloso J."/>
            <person name="Silva-Moreno E."/>
            <person name="Staats M."/>
            <person name="Valdes J.H."/>
            <person name="Van Kan J.A.L."/>
        </authorList>
    </citation>
    <scope>NUCLEOTIDE SEQUENCE [LARGE SCALE GENOMIC DNA]</scope>
    <source>
        <strain evidence="1 2">Bh0001</strain>
    </source>
</reference>
<dbReference type="AlphaFoldDB" id="A0A4Z1GZX7"/>